<dbReference type="Proteomes" id="UP000244060">
    <property type="component" value="Unassembled WGS sequence"/>
</dbReference>
<comment type="caution">
    <text evidence="4">The sequence shown here is derived from an EMBL/GenBank/DDBJ whole genome shotgun (WGS) entry which is preliminary data.</text>
</comment>
<dbReference type="PANTHER" id="PTHR30349">
    <property type="entry name" value="PHAGE INTEGRASE-RELATED"/>
    <property type="match status" value="1"/>
</dbReference>
<dbReference type="EMBL" id="QAOT01000014">
    <property type="protein sequence ID" value="PTR15363.1"/>
    <property type="molecule type" value="Genomic_DNA"/>
</dbReference>
<dbReference type="InterPro" id="IPR002104">
    <property type="entry name" value="Integrase_catalytic"/>
</dbReference>
<dbReference type="GO" id="GO:0003677">
    <property type="term" value="F:DNA binding"/>
    <property type="evidence" value="ECO:0007669"/>
    <property type="project" value="InterPro"/>
</dbReference>
<dbReference type="InterPro" id="IPR050090">
    <property type="entry name" value="Tyrosine_recombinase_XerCD"/>
</dbReference>
<dbReference type="PANTHER" id="PTHR30349:SF64">
    <property type="entry name" value="PROPHAGE INTEGRASE INTD-RELATED"/>
    <property type="match status" value="1"/>
</dbReference>
<protein>
    <submittedName>
        <fullName evidence="4">Site-specific recombinase XerC</fullName>
    </submittedName>
</protein>
<evidence type="ECO:0000256" key="1">
    <source>
        <dbReference type="ARBA" id="ARBA00022908"/>
    </source>
</evidence>
<evidence type="ECO:0000313" key="5">
    <source>
        <dbReference type="Proteomes" id="UP000244060"/>
    </source>
</evidence>
<accession>A0A2T5JYU8</accession>
<gene>
    <name evidence="4" type="ORF">C8J28_11484</name>
</gene>
<organism evidence="4 5">
    <name type="scientific">Cereibacter azotoformans</name>
    <dbReference type="NCBI Taxonomy" id="43057"/>
    <lineage>
        <taxon>Bacteria</taxon>
        <taxon>Pseudomonadati</taxon>
        <taxon>Pseudomonadota</taxon>
        <taxon>Alphaproteobacteria</taxon>
        <taxon>Rhodobacterales</taxon>
        <taxon>Paracoccaceae</taxon>
        <taxon>Cereibacter</taxon>
    </lineage>
</organism>
<dbReference type="SUPFAM" id="SSF56349">
    <property type="entry name" value="DNA breaking-rejoining enzymes"/>
    <property type="match status" value="1"/>
</dbReference>
<dbReference type="InterPro" id="IPR013762">
    <property type="entry name" value="Integrase-like_cat_sf"/>
</dbReference>
<dbReference type="InterPro" id="IPR011010">
    <property type="entry name" value="DNA_brk_join_enz"/>
</dbReference>
<name>A0A2T5JYU8_9RHOB</name>
<dbReference type="Pfam" id="PF00589">
    <property type="entry name" value="Phage_integrase"/>
    <property type="match status" value="1"/>
</dbReference>
<feature type="domain" description="Tyr recombinase" evidence="3">
    <location>
        <begin position="187"/>
        <end position="360"/>
    </location>
</feature>
<dbReference type="RefSeq" id="WP_236860554.1">
    <property type="nucleotide sequence ID" value="NZ_QAOT01000014.1"/>
</dbReference>
<dbReference type="PROSITE" id="PS51898">
    <property type="entry name" value="TYR_RECOMBINASE"/>
    <property type="match status" value="1"/>
</dbReference>
<reference evidence="4 5" key="1">
    <citation type="submission" date="2018-04" db="EMBL/GenBank/DDBJ databases">
        <title>Genomic Encyclopedia of Type Strains, Phase III (KMG-III): the genomes of soil and plant-associated and newly described type strains.</title>
        <authorList>
            <person name="Whitman W."/>
        </authorList>
    </citation>
    <scope>NUCLEOTIDE SEQUENCE [LARGE SCALE GENOMIC DNA]</scope>
    <source>
        <strain evidence="4 5">KA25</strain>
    </source>
</reference>
<evidence type="ECO:0000259" key="3">
    <source>
        <dbReference type="PROSITE" id="PS51898"/>
    </source>
</evidence>
<evidence type="ECO:0000256" key="2">
    <source>
        <dbReference type="ARBA" id="ARBA00023172"/>
    </source>
</evidence>
<sequence>MADQVIDVKHNFPGLLREKLPSGAIRFRVRAEGNKRLRTAIPVGPDHADFYHHYTAAREGRRWEGPPPESSAVAHSIQWLVDKYLAHLGRLVDAGQASKLTLQQRRSQLRRLCAMTTDDGGGIYGEYDMCAPRSAFIAARDQWRDKPGEANNLIKSVSAMYRWAIEEAELLAENPVKGIKKLAMKGEGAAPWTPEDLKKFRDRHPLGTTAHLWLTLQMFTACRIDDARKLGRRHEVERAGELWLDFQPSKKGSAPVSIPMMAPLLRAVRAQKVQGATYLLTDYGKPFSTAESLRNRVRKWCAAAGIEGKSSHGIRKAVAELLAEAGCSQHQIMAIMAHTQAKTSEIYTKGAQRRVLAADALAALSDMEW</sequence>
<dbReference type="Gene3D" id="1.10.443.10">
    <property type="entry name" value="Intergrase catalytic core"/>
    <property type="match status" value="1"/>
</dbReference>
<dbReference type="AlphaFoldDB" id="A0A2T5JYU8"/>
<evidence type="ECO:0000313" key="4">
    <source>
        <dbReference type="EMBL" id="PTR15363.1"/>
    </source>
</evidence>
<dbReference type="GO" id="GO:0015074">
    <property type="term" value="P:DNA integration"/>
    <property type="evidence" value="ECO:0007669"/>
    <property type="project" value="UniProtKB-KW"/>
</dbReference>
<keyword evidence="2" id="KW-0233">DNA recombination</keyword>
<keyword evidence="1" id="KW-0229">DNA integration</keyword>
<dbReference type="GO" id="GO:0006310">
    <property type="term" value="P:DNA recombination"/>
    <property type="evidence" value="ECO:0007669"/>
    <property type="project" value="UniProtKB-KW"/>
</dbReference>
<proteinExistence type="predicted"/>
<keyword evidence="5" id="KW-1185">Reference proteome</keyword>